<protein>
    <submittedName>
        <fullName evidence="1">CLAVATA3/ESR (CLE)-related protein</fullName>
    </submittedName>
</protein>
<accession>A0ACC1WWR6</accession>
<proteinExistence type="predicted"/>
<name>A0ACC1WWR6_MELAZ</name>
<sequence>MASFRFWVCLVLIVLLSISKSETRPLYPDRVGGNLSRLIRVLGEGGREVLNIRPGNEGMKKSLVDSKRVSPGGPDPKHH</sequence>
<dbReference type="Proteomes" id="UP001164539">
    <property type="component" value="Chromosome 13"/>
</dbReference>
<dbReference type="EMBL" id="CM051406">
    <property type="protein sequence ID" value="KAJ4703606.1"/>
    <property type="molecule type" value="Genomic_DNA"/>
</dbReference>
<evidence type="ECO:0000313" key="2">
    <source>
        <dbReference type="Proteomes" id="UP001164539"/>
    </source>
</evidence>
<reference evidence="1 2" key="1">
    <citation type="journal article" date="2023" name="Science">
        <title>Complex scaffold remodeling in plant triterpene biosynthesis.</title>
        <authorList>
            <person name="De La Pena R."/>
            <person name="Hodgson H."/>
            <person name="Liu J.C."/>
            <person name="Stephenson M.J."/>
            <person name="Martin A.C."/>
            <person name="Owen C."/>
            <person name="Harkess A."/>
            <person name="Leebens-Mack J."/>
            <person name="Jimenez L.E."/>
            <person name="Osbourn A."/>
            <person name="Sattely E.S."/>
        </authorList>
    </citation>
    <scope>NUCLEOTIDE SEQUENCE [LARGE SCALE GENOMIC DNA]</scope>
    <source>
        <strain evidence="2">cv. JPN11</strain>
        <tissue evidence="1">Leaf</tissue>
    </source>
</reference>
<comment type="caution">
    <text evidence="1">The sequence shown here is derived from an EMBL/GenBank/DDBJ whole genome shotgun (WGS) entry which is preliminary data.</text>
</comment>
<keyword evidence="2" id="KW-1185">Reference proteome</keyword>
<evidence type="ECO:0000313" key="1">
    <source>
        <dbReference type="EMBL" id="KAJ4703606.1"/>
    </source>
</evidence>
<organism evidence="1 2">
    <name type="scientific">Melia azedarach</name>
    <name type="common">Chinaberry tree</name>
    <dbReference type="NCBI Taxonomy" id="155640"/>
    <lineage>
        <taxon>Eukaryota</taxon>
        <taxon>Viridiplantae</taxon>
        <taxon>Streptophyta</taxon>
        <taxon>Embryophyta</taxon>
        <taxon>Tracheophyta</taxon>
        <taxon>Spermatophyta</taxon>
        <taxon>Magnoliopsida</taxon>
        <taxon>eudicotyledons</taxon>
        <taxon>Gunneridae</taxon>
        <taxon>Pentapetalae</taxon>
        <taxon>rosids</taxon>
        <taxon>malvids</taxon>
        <taxon>Sapindales</taxon>
        <taxon>Meliaceae</taxon>
        <taxon>Melia</taxon>
    </lineage>
</organism>
<gene>
    <name evidence="1" type="ORF">OWV82_023485</name>
</gene>